<sequence>MKQITLSLVWLTIRIDLIPTVRERGQASAKTLPPSELQASLRARLSPHLLKDIGEDVSGRD</sequence>
<dbReference type="AlphaFoldDB" id="A0A5N7MJS7"/>
<evidence type="ECO:0000313" key="1">
    <source>
        <dbReference type="EMBL" id="MPR24196.1"/>
    </source>
</evidence>
<evidence type="ECO:0000313" key="2">
    <source>
        <dbReference type="Proteomes" id="UP000403266"/>
    </source>
</evidence>
<protein>
    <submittedName>
        <fullName evidence="1">Uncharacterized protein</fullName>
    </submittedName>
</protein>
<gene>
    <name evidence="1" type="ORF">FS320_02885</name>
</gene>
<dbReference type="EMBL" id="VOSK01000004">
    <property type="protein sequence ID" value="MPR24196.1"/>
    <property type="molecule type" value="Genomic_DNA"/>
</dbReference>
<dbReference type="RefSeq" id="WP_152709104.1">
    <property type="nucleotide sequence ID" value="NZ_VOSJ01000003.1"/>
</dbReference>
<proteinExistence type="predicted"/>
<organism evidence="1 2">
    <name type="scientific">Microvirga tunisiensis</name>
    <dbReference type="NCBI Taxonomy" id="2108360"/>
    <lineage>
        <taxon>Bacteria</taxon>
        <taxon>Pseudomonadati</taxon>
        <taxon>Pseudomonadota</taxon>
        <taxon>Alphaproteobacteria</taxon>
        <taxon>Hyphomicrobiales</taxon>
        <taxon>Methylobacteriaceae</taxon>
        <taxon>Microvirga</taxon>
    </lineage>
</organism>
<comment type="caution">
    <text evidence="1">The sequence shown here is derived from an EMBL/GenBank/DDBJ whole genome shotgun (WGS) entry which is preliminary data.</text>
</comment>
<name>A0A5N7MJS7_9HYPH</name>
<dbReference type="Proteomes" id="UP000403266">
    <property type="component" value="Unassembled WGS sequence"/>
</dbReference>
<keyword evidence="2" id="KW-1185">Reference proteome</keyword>
<dbReference type="OrthoDB" id="8020664at2"/>
<reference evidence="1 2" key="1">
    <citation type="journal article" date="2019" name="Syst. Appl. Microbiol.">
        <title>Microvirga tunisiensis sp. nov., a root nodule symbiotic bacterium isolated from Lupinus micranthus and L. luteus grown in Northern Tunisia.</title>
        <authorList>
            <person name="Msaddak A."/>
            <person name="Rejili M."/>
            <person name="Duran D."/>
            <person name="Mars M."/>
            <person name="Palacios J.M."/>
            <person name="Ruiz-Argueso T."/>
            <person name="Rey L."/>
            <person name="Imperial J."/>
        </authorList>
    </citation>
    <scope>NUCLEOTIDE SEQUENCE [LARGE SCALE GENOMIC DNA]</scope>
    <source>
        <strain evidence="1 2">Lmie10</strain>
    </source>
</reference>
<accession>A0A5N7MJS7</accession>